<dbReference type="SUPFAM" id="SSF56672">
    <property type="entry name" value="DNA/RNA polymerases"/>
    <property type="match status" value="1"/>
</dbReference>
<protein>
    <recommendedName>
        <fullName evidence="1">Reverse transcriptase Ty1/copia-type domain-containing protein</fullName>
    </recommendedName>
</protein>
<evidence type="ECO:0000313" key="2">
    <source>
        <dbReference type="EMBL" id="CAJ1968076.1"/>
    </source>
</evidence>
<name>A0AAD2GBU9_9STRA</name>
<dbReference type="AlphaFoldDB" id="A0AAD2GBU9"/>
<keyword evidence="3" id="KW-1185">Reference proteome</keyword>
<proteinExistence type="predicted"/>
<organism evidence="2 3">
    <name type="scientific">Cylindrotheca closterium</name>
    <dbReference type="NCBI Taxonomy" id="2856"/>
    <lineage>
        <taxon>Eukaryota</taxon>
        <taxon>Sar</taxon>
        <taxon>Stramenopiles</taxon>
        <taxon>Ochrophyta</taxon>
        <taxon>Bacillariophyta</taxon>
        <taxon>Bacillariophyceae</taxon>
        <taxon>Bacillariophycidae</taxon>
        <taxon>Bacillariales</taxon>
        <taxon>Bacillariaceae</taxon>
        <taxon>Cylindrotheca</taxon>
    </lineage>
</organism>
<dbReference type="Proteomes" id="UP001295423">
    <property type="component" value="Unassembled WGS sequence"/>
</dbReference>
<gene>
    <name evidence="2" type="ORF">CYCCA115_LOCUS23074</name>
</gene>
<dbReference type="InterPro" id="IPR013103">
    <property type="entry name" value="RVT_2"/>
</dbReference>
<feature type="non-terminal residue" evidence="2">
    <location>
        <position position="1"/>
    </location>
</feature>
<sequence length="375" mass="42950">PADYCFKVRRNTYGQKQAGRVWNQFLVKKLRECGFAQSKVDDCVFLIYVLYTDDSIIAGPDKKEIDEAISLMKEKLDLTVEWDLKDFLGVNIKKKDGGFWLTQPHLINQILETLRLKQKDKPKNNSNSQDTPMIHSIILQKEADSPEFDNQFNYRSIIGNIAYLEKGTRPELAYACHQCSRFSSAPKKAHGEAIKRIGATLQYLLGTAGKGMFIKPDLKKSFEVYVDADFCGNWNERYGHDPDTACLRHGYVITFAGVPIIHKSQLQTKIALSSTKSEYTGLSYALREAIPLMNLLKEMKRHGIPVLDHRPKVHCRVFENNSGALEMAKIHNWRPRTKHHCTKLHHFRSYVTRKEITIHPIDTEDQPADTDKTTG</sequence>
<reference evidence="2" key="1">
    <citation type="submission" date="2023-08" db="EMBL/GenBank/DDBJ databases">
        <authorList>
            <person name="Audoor S."/>
            <person name="Bilcke G."/>
        </authorList>
    </citation>
    <scope>NUCLEOTIDE SEQUENCE</scope>
</reference>
<feature type="domain" description="Reverse transcriptase Ty1/copia-type" evidence="1">
    <location>
        <begin position="4"/>
        <end position="118"/>
    </location>
</feature>
<comment type="caution">
    <text evidence="2">The sequence shown here is derived from an EMBL/GenBank/DDBJ whole genome shotgun (WGS) entry which is preliminary data.</text>
</comment>
<dbReference type="PANTHER" id="PTHR11439">
    <property type="entry name" value="GAG-POL-RELATED RETROTRANSPOSON"/>
    <property type="match status" value="1"/>
</dbReference>
<dbReference type="Pfam" id="PF07727">
    <property type="entry name" value="RVT_2"/>
    <property type="match status" value="1"/>
</dbReference>
<evidence type="ECO:0000313" key="3">
    <source>
        <dbReference type="Proteomes" id="UP001295423"/>
    </source>
</evidence>
<accession>A0AAD2GBU9</accession>
<dbReference type="EMBL" id="CAKOGP040002359">
    <property type="protein sequence ID" value="CAJ1968076.1"/>
    <property type="molecule type" value="Genomic_DNA"/>
</dbReference>
<dbReference type="CDD" id="cd09272">
    <property type="entry name" value="RNase_HI_RT_Ty1"/>
    <property type="match status" value="1"/>
</dbReference>
<evidence type="ECO:0000259" key="1">
    <source>
        <dbReference type="Pfam" id="PF07727"/>
    </source>
</evidence>
<dbReference type="InterPro" id="IPR043502">
    <property type="entry name" value="DNA/RNA_pol_sf"/>
</dbReference>